<dbReference type="InterPro" id="IPR005489">
    <property type="entry name" value="DUF257"/>
</dbReference>
<gene>
    <name evidence="1" type="ORF">ENF72_01665</name>
</gene>
<dbReference type="Gene3D" id="3.40.50.11570">
    <property type="entry name" value="Protein of unknown function DUF257"/>
    <property type="match status" value="1"/>
</dbReference>
<sequence>MDEEKRELTFDSILLGVKPGETALVEYTPVSSPEVLLYLMISRCMEKGVPVIIDDIADTFSEYITRLKILGVPTEDLLKVSVIKIGGNKNVGRVRGKVEIRRYSLDLAAYSEVYEKIIPKKLVCNPVLGIHKLFVSLDLQDARRLIRNIGNFVGNETRFAVYFINRETLGERPSEILGLFEEIATSVFRWELYKDVYKLSVVKSPNLNILGSEISFSVKDLFKLMELSLD</sequence>
<dbReference type="Proteomes" id="UP000886210">
    <property type="component" value="Unassembled WGS sequence"/>
</dbReference>
<accession>A0A7C0TZ41</accession>
<organism evidence="1">
    <name type="scientific">Thermococcus litoralis</name>
    <dbReference type="NCBI Taxonomy" id="2265"/>
    <lineage>
        <taxon>Archaea</taxon>
        <taxon>Methanobacteriati</taxon>
        <taxon>Methanobacteriota</taxon>
        <taxon>Thermococci</taxon>
        <taxon>Thermococcales</taxon>
        <taxon>Thermococcaceae</taxon>
        <taxon>Thermococcus</taxon>
    </lineage>
</organism>
<reference evidence="1" key="1">
    <citation type="journal article" date="2020" name="mSystems">
        <title>Genome- and Community-Level Interaction Insights into Carbon Utilization and Element Cycling Functions of Hydrothermarchaeota in Hydrothermal Sediment.</title>
        <authorList>
            <person name="Zhou Z."/>
            <person name="Liu Y."/>
            <person name="Xu W."/>
            <person name="Pan J."/>
            <person name="Luo Z.H."/>
            <person name="Li M."/>
        </authorList>
    </citation>
    <scope>NUCLEOTIDE SEQUENCE [LARGE SCALE GENOMIC DNA]</scope>
    <source>
        <strain evidence="1">HyVt-151</strain>
    </source>
</reference>
<evidence type="ECO:0008006" key="2">
    <source>
        <dbReference type="Google" id="ProtNLM"/>
    </source>
</evidence>
<evidence type="ECO:0000313" key="1">
    <source>
        <dbReference type="EMBL" id="HDD31318.1"/>
    </source>
</evidence>
<dbReference type="EMBL" id="DQYG01000070">
    <property type="protein sequence ID" value="HDD31318.1"/>
    <property type="molecule type" value="Genomic_DNA"/>
</dbReference>
<proteinExistence type="predicted"/>
<dbReference type="AlphaFoldDB" id="A0A7C0TZ41"/>
<comment type="caution">
    <text evidence="1">The sequence shown here is derived from an EMBL/GenBank/DDBJ whole genome shotgun (WGS) entry which is preliminary data.</text>
</comment>
<protein>
    <recommendedName>
        <fullName evidence="2">KaiC-like domain-containing protein</fullName>
    </recommendedName>
</protein>
<name>A0A7C0TZ41_THELI</name>
<dbReference type="Pfam" id="PF03192">
    <property type="entry name" value="DUF257"/>
    <property type="match status" value="1"/>
</dbReference>